<evidence type="ECO:0000259" key="5">
    <source>
        <dbReference type="PROSITE" id="PS50968"/>
    </source>
</evidence>
<dbReference type="GO" id="GO:0009507">
    <property type="term" value="C:chloroplast"/>
    <property type="evidence" value="ECO:0007669"/>
    <property type="project" value="UniProtKB-SubCell"/>
</dbReference>
<feature type="domain" description="Lipoyl-binding" evidence="5">
    <location>
        <begin position="227"/>
        <end position="303"/>
    </location>
</feature>
<evidence type="ECO:0000256" key="3">
    <source>
        <dbReference type="RuleBase" id="RU364072"/>
    </source>
</evidence>
<dbReference type="NCBIfam" id="TIGR00531">
    <property type="entry name" value="BCCP"/>
    <property type="match status" value="1"/>
</dbReference>
<dbReference type="InterPro" id="IPR011053">
    <property type="entry name" value="Single_hybrid_motif"/>
</dbReference>
<dbReference type="SUPFAM" id="SSF51230">
    <property type="entry name" value="Single hybrid motif"/>
    <property type="match status" value="1"/>
</dbReference>
<accession>A0A499UEZ9</accession>
<dbReference type="Gene3D" id="2.40.50.100">
    <property type="match status" value="1"/>
</dbReference>
<feature type="compositionally biased region" description="Pro residues" evidence="4">
    <location>
        <begin position="205"/>
        <end position="216"/>
    </location>
</feature>
<keyword evidence="3" id="KW-0150">Chloroplast</keyword>
<dbReference type="AlphaFoldDB" id="A0A499UEZ9"/>
<dbReference type="CDD" id="cd06850">
    <property type="entry name" value="biotinyl_domain"/>
    <property type="match status" value="1"/>
</dbReference>
<gene>
    <name evidence="6" type="primary">accB</name>
</gene>
<dbReference type="PANTHER" id="PTHR45266:SF3">
    <property type="entry name" value="OXALOACETATE DECARBOXYLASE ALPHA CHAIN"/>
    <property type="match status" value="1"/>
</dbReference>
<keyword evidence="3" id="KW-0444">Lipid biosynthesis</keyword>
<feature type="compositionally biased region" description="Low complexity" evidence="4">
    <location>
        <begin position="102"/>
        <end position="112"/>
    </location>
</feature>
<dbReference type="InterPro" id="IPR050709">
    <property type="entry name" value="Biotin_Carboxyl_Carrier/Decarb"/>
</dbReference>
<dbReference type="PANTHER" id="PTHR45266">
    <property type="entry name" value="OXALOACETATE DECARBOXYLASE ALPHA CHAIN"/>
    <property type="match status" value="1"/>
</dbReference>
<reference evidence="6" key="1">
    <citation type="journal article" date="2019" name="Genome Biol. Evol.">
        <title>Two independent plastid accD transfers to the nuclear genome of Gnetum and other insights on acetyl-CoA carboxylase evolution in gymnosperms.</title>
        <authorList>
            <person name="Sudianto E."/>
            <person name="Chaw S.-M."/>
        </authorList>
    </citation>
    <scope>NUCLEOTIDE SEQUENCE</scope>
</reference>
<dbReference type="GO" id="GO:0003989">
    <property type="term" value="F:acetyl-CoA carboxylase activity"/>
    <property type="evidence" value="ECO:0007669"/>
    <property type="project" value="InterPro"/>
</dbReference>
<keyword evidence="3" id="KW-0443">Lipid metabolism</keyword>
<dbReference type="GO" id="GO:0006633">
    <property type="term" value="P:fatty acid biosynthetic process"/>
    <property type="evidence" value="ECO:0007669"/>
    <property type="project" value="UniProtKB-UniPathway"/>
</dbReference>
<keyword evidence="3" id="KW-0934">Plastid</keyword>
<evidence type="ECO:0000256" key="2">
    <source>
        <dbReference type="ARBA" id="ARBA00023267"/>
    </source>
</evidence>
<proteinExistence type="predicted"/>
<dbReference type="InterPro" id="IPR001249">
    <property type="entry name" value="AcCoA_biotinCC"/>
</dbReference>
<dbReference type="PROSITE" id="PS50968">
    <property type="entry name" value="BIOTINYL_LIPOYL"/>
    <property type="match status" value="1"/>
</dbReference>
<dbReference type="GO" id="GO:0009317">
    <property type="term" value="C:acetyl-CoA carboxylase complex"/>
    <property type="evidence" value="ECO:0007669"/>
    <property type="project" value="InterPro"/>
</dbReference>
<keyword evidence="3" id="KW-0276">Fatty acid metabolism</keyword>
<keyword evidence="3" id="KW-0275">Fatty acid biosynthesis</keyword>
<feature type="region of interest" description="Disordered" evidence="4">
    <location>
        <begin position="204"/>
        <end position="240"/>
    </location>
</feature>
<feature type="compositionally biased region" description="Low complexity" evidence="4">
    <location>
        <begin position="120"/>
        <end position="132"/>
    </location>
</feature>
<evidence type="ECO:0000256" key="4">
    <source>
        <dbReference type="SAM" id="MobiDB-lite"/>
    </source>
</evidence>
<feature type="region of interest" description="Disordered" evidence="4">
    <location>
        <begin position="99"/>
        <end position="135"/>
    </location>
</feature>
<organism evidence="6">
    <name type="scientific">Gnetum ula</name>
    <dbReference type="NCBI Taxonomy" id="3383"/>
    <lineage>
        <taxon>Eukaryota</taxon>
        <taxon>Viridiplantae</taxon>
        <taxon>Streptophyta</taxon>
        <taxon>Embryophyta</taxon>
        <taxon>Tracheophyta</taxon>
        <taxon>Spermatophyta</taxon>
        <taxon>Gnetopsida</taxon>
        <taxon>Gnetidae</taxon>
        <taxon>Gnetales</taxon>
        <taxon>Gnetaceae</taxon>
        <taxon>Gnetum</taxon>
    </lineage>
</organism>
<evidence type="ECO:0000256" key="1">
    <source>
        <dbReference type="ARBA" id="ARBA00017562"/>
    </source>
</evidence>
<dbReference type="UniPathway" id="UPA00094"/>
<dbReference type="PRINTS" id="PR01071">
    <property type="entry name" value="ACOABIOTINCC"/>
</dbReference>
<dbReference type="Pfam" id="PF00364">
    <property type="entry name" value="Biotin_lipoyl"/>
    <property type="match status" value="1"/>
</dbReference>
<comment type="function">
    <text evidence="3">This protein is a component of the acetyl coenzyme A carboxylase complex; first, biotin carboxylase catalyzes the carboxylation of the carrier protein and then the transcarboxylase transfers the carboxyl group to form malonyl-CoA.</text>
</comment>
<dbReference type="FunFam" id="2.40.50.100:FF:000003">
    <property type="entry name" value="Acetyl-CoA carboxylase biotin carboxyl carrier protein"/>
    <property type="match status" value="1"/>
</dbReference>
<evidence type="ECO:0000313" key="6">
    <source>
        <dbReference type="EMBL" id="BBG67102.1"/>
    </source>
</evidence>
<sequence length="304" mass="31437">MASHAANASNGGTASASASAMAFKSSGAASASSSSLKTGRRHICVPRASRPRFALSVGSGLSGARLDRSFTAKAKECHCPQKLSIRKSAVNKIVAHGSANNSAVPAPSVEVSSKGDNEEAPTAESSSPSNPSLPDAQISAFMSEVTNLIKLVESRDIMELKVKQNAFEILIRKKLQPTFSVPPPPPPPVPVAPASSLANAAIVPVSPPPPPSPSPAPSVSKQAQADRPCLKSPMAGTFYRSPGPGESSFVKVGDKVQKGQVVCIVEAMKLMNEIETDQSGTIVEILAEDGKPVSVDTPLFVIKP</sequence>
<keyword evidence="2 3" id="KW-0092">Biotin</keyword>
<comment type="pathway">
    <text evidence="3">Lipid metabolism; fatty acid biosynthesis.</text>
</comment>
<name>A0A499UEZ9_9SPER</name>
<protein>
    <recommendedName>
        <fullName evidence="1 3">Biotin carboxyl carrier protein of acetyl-CoA carboxylase</fullName>
    </recommendedName>
</protein>
<comment type="subcellular location">
    <subcellularLocation>
        <location evidence="3">Plastid</location>
        <location evidence="3">Chloroplast</location>
    </subcellularLocation>
</comment>
<dbReference type="InterPro" id="IPR000089">
    <property type="entry name" value="Biotin_lipoyl"/>
</dbReference>
<dbReference type="EMBL" id="LC428532">
    <property type="protein sequence ID" value="BBG67102.1"/>
    <property type="molecule type" value="Genomic_DNA"/>
</dbReference>